<organism evidence="2 3">
    <name type="scientific">Scyliorhinus torazame</name>
    <name type="common">Cloudy catshark</name>
    <name type="synonym">Catulus torazame</name>
    <dbReference type="NCBI Taxonomy" id="75743"/>
    <lineage>
        <taxon>Eukaryota</taxon>
        <taxon>Metazoa</taxon>
        <taxon>Chordata</taxon>
        <taxon>Craniata</taxon>
        <taxon>Vertebrata</taxon>
        <taxon>Chondrichthyes</taxon>
        <taxon>Elasmobranchii</taxon>
        <taxon>Galeomorphii</taxon>
        <taxon>Galeoidea</taxon>
        <taxon>Carcharhiniformes</taxon>
        <taxon>Scyliorhinidae</taxon>
        <taxon>Scyliorhinus</taxon>
    </lineage>
</organism>
<comment type="caution">
    <text evidence="2">The sequence shown here is derived from an EMBL/GenBank/DDBJ whole genome shotgun (WGS) entry which is preliminary data.</text>
</comment>
<dbReference type="Proteomes" id="UP000288216">
    <property type="component" value="Unassembled WGS sequence"/>
</dbReference>
<sequence>MKEGLVLQINKLHKMMKTVILFTCLVATVFASPVRKVRDLGSNSHENYYQYYRHFYPNIYNRYSPFRPGFPMQPNYPYYPYMPTNPGYPGYYPNYFPNYNYPNYGYVPMYNGFGRNSNTQLSKVKEDNNVGEDGLQEYSVISNTRPLSMSSEASFEDSSSMEDTNFRIPFMDVPYDLPHYGIPGNPDFGVSENPDYGVPGDPHYEVPRTQNNGKNTVDEDSIVLSSDEDIDGTESNLNEEDKDEESNEDDDDKINTEVDDVQNEVNDSHPSFASQGAE</sequence>
<accession>A0A401PYZ7</accession>
<evidence type="ECO:0000313" key="2">
    <source>
        <dbReference type="EMBL" id="GCB78355.1"/>
    </source>
</evidence>
<gene>
    <name evidence="2" type="ORF">scyTo_0017729</name>
</gene>
<dbReference type="OrthoDB" id="9950597at2759"/>
<proteinExistence type="predicted"/>
<feature type="compositionally biased region" description="Acidic residues" evidence="1">
    <location>
        <begin position="218"/>
        <end position="262"/>
    </location>
</feature>
<dbReference type="AlphaFoldDB" id="A0A401PYZ7"/>
<protein>
    <submittedName>
        <fullName evidence="2">Uncharacterized protein</fullName>
    </submittedName>
</protein>
<feature type="region of interest" description="Disordered" evidence="1">
    <location>
        <begin position="184"/>
        <end position="278"/>
    </location>
</feature>
<name>A0A401PYZ7_SCYTO</name>
<keyword evidence="3" id="KW-1185">Reference proteome</keyword>
<reference evidence="2 3" key="1">
    <citation type="journal article" date="2018" name="Nat. Ecol. Evol.">
        <title>Shark genomes provide insights into elasmobranch evolution and the origin of vertebrates.</title>
        <authorList>
            <person name="Hara Y"/>
            <person name="Yamaguchi K"/>
            <person name="Onimaru K"/>
            <person name="Kadota M"/>
            <person name="Koyanagi M"/>
            <person name="Keeley SD"/>
            <person name="Tatsumi K"/>
            <person name="Tanaka K"/>
            <person name="Motone F"/>
            <person name="Kageyama Y"/>
            <person name="Nozu R"/>
            <person name="Adachi N"/>
            <person name="Nishimura O"/>
            <person name="Nakagawa R"/>
            <person name="Tanegashima C"/>
            <person name="Kiyatake I"/>
            <person name="Matsumoto R"/>
            <person name="Murakumo K"/>
            <person name="Nishida K"/>
            <person name="Terakita A"/>
            <person name="Kuratani S"/>
            <person name="Sato K"/>
            <person name="Hyodo S Kuraku.S."/>
        </authorList>
    </citation>
    <scope>NUCLEOTIDE SEQUENCE [LARGE SCALE GENOMIC DNA]</scope>
</reference>
<evidence type="ECO:0000313" key="3">
    <source>
        <dbReference type="Proteomes" id="UP000288216"/>
    </source>
</evidence>
<feature type="compositionally biased region" description="Polar residues" evidence="1">
    <location>
        <begin position="263"/>
        <end position="278"/>
    </location>
</feature>
<evidence type="ECO:0000256" key="1">
    <source>
        <dbReference type="SAM" id="MobiDB-lite"/>
    </source>
</evidence>
<dbReference type="EMBL" id="BFAA01011764">
    <property type="protein sequence ID" value="GCB78355.1"/>
    <property type="molecule type" value="Genomic_DNA"/>
</dbReference>